<evidence type="ECO:0000256" key="1">
    <source>
        <dbReference type="PROSITE-ProRule" id="PRU00047"/>
    </source>
</evidence>
<keyword evidence="2" id="KW-0175">Coiled coil</keyword>
<protein>
    <recommendedName>
        <fullName evidence="4">CCHC-type domain-containing protein</fullName>
    </recommendedName>
</protein>
<evidence type="ECO:0000256" key="2">
    <source>
        <dbReference type="SAM" id="Coils"/>
    </source>
</evidence>
<feature type="region of interest" description="Disordered" evidence="3">
    <location>
        <begin position="177"/>
        <end position="206"/>
    </location>
</feature>
<dbReference type="Gene3D" id="4.10.60.10">
    <property type="entry name" value="Zinc finger, CCHC-type"/>
    <property type="match status" value="1"/>
</dbReference>
<organism evidence="5">
    <name type="scientific">Tanacetum cinerariifolium</name>
    <name type="common">Dalmatian daisy</name>
    <name type="synonym">Chrysanthemum cinerariifolium</name>
    <dbReference type="NCBI Taxonomy" id="118510"/>
    <lineage>
        <taxon>Eukaryota</taxon>
        <taxon>Viridiplantae</taxon>
        <taxon>Streptophyta</taxon>
        <taxon>Embryophyta</taxon>
        <taxon>Tracheophyta</taxon>
        <taxon>Spermatophyta</taxon>
        <taxon>Magnoliopsida</taxon>
        <taxon>eudicotyledons</taxon>
        <taxon>Gunneridae</taxon>
        <taxon>Pentapetalae</taxon>
        <taxon>asterids</taxon>
        <taxon>campanulids</taxon>
        <taxon>Asterales</taxon>
        <taxon>Asteraceae</taxon>
        <taxon>Asteroideae</taxon>
        <taxon>Anthemideae</taxon>
        <taxon>Anthemidinae</taxon>
        <taxon>Tanacetum</taxon>
    </lineage>
</organism>
<keyword evidence="1" id="KW-0863">Zinc-finger</keyword>
<keyword evidence="1" id="KW-0479">Metal-binding</keyword>
<name>A0A6L2MTX6_TANCI</name>
<gene>
    <name evidence="5" type="ORF">Tci_049258</name>
</gene>
<feature type="domain" description="CCHC-type" evidence="4">
    <location>
        <begin position="288"/>
        <end position="303"/>
    </location>
</feature>
<feature type="compositionally biased region" description="Polar residues" evidence="3">
    <location>
        <begin position="196"/>
        <end position="206"/>
    </location>
</feature>
<dbReference type="InterPro" id="IPR036875">
    <property type="entry name" value="Znf_CCHC_sf"/>
</dbReference>
<dbReference type="SUPFAM" id="SSF57756">
    <property type="entry name" value="Retrovirus zinc finger-like domains"/>
    <property type="match status" value="1"/>
</dbReference>
<keyword evidence="1" id="KW-0862">Zinc</keyword>
<dbReference type="PROSITE" id="PS50158">
    <property type="entry name" value="ZF_CCHC"/>
    <property type="match status" value="1"/>
</dbReference>
<comment type="caution">
    <text evidence="5">The sequence shown here is derived from an EMBL/GenBank/DDBJ whole genome shotgun (WGS) entry which is preliminary data.</text>
</comment>
<dbReference type="EMBL" id="BKCJ010007441">
    <property type="protein sequence ID" value="GEU77280.1"/>
    <property type="molecule type" value="Genomic_DNA"/>
</dbReference>
<evidence type="ECO:0000313" key="5">
    <source>
        <dbReference type="EMBL" id="GEU77280.1"/>
    </source>
</evidence>
<feature type="coiled-coil region" evidence="2">
    <location>
        <begin position="468"/>
        <end position="502"/>
    </location>
</feature>
<evidence type="ECO:0000256" key="3">
    <source>
        <dbReference type="SAM" id="MobiDB-lite"/>
    </source>
</evidence>
<reference evidence="5" key="1">
    <citation type="journal article" date="2019" name="Sci. Rep.">
        <title>Draft genome of Tanacetum cinerariifolium, the natural source of mosquito coil.</title>
        <authorList>
            <person name="Yamashiro T."/>
            <person name="Shiraishi A."/>
            <person name="Satake H."/>
            <person name="Nakayama K."/>
        </authorList>
    </citation>
    <scope>NUCLEOTIDE SEQUENCE</scope>
</reference>
<dbReference type="InterPro" id="IPR001878">
    <property type="entry name" value="Znf_CCHC"/>
</dbReference>
<dbReference type="AlphaFoldDB" id="A0A6L2MTX6"/>
<evidence type="ECO:0000259" key="4">
    <source>
        <dbReference type="PROSITE" id="PS50158"/>
    </source>
</evidence>
<dbReference type="GO" id="GO:0003676">
    <property type="term" value="F:nucleic acid binding"/>
    <property type="evidence" value="ECO:0007669"/>
    <property type="project" value="InterPro"/>
</dbReference>
<dbReference type="SMART" id="SM00343">
    <property type="entry name" value="ZnF_C2HC"/>
    <property type="match status" value="1"/>
</dbReference>
<proteinExistence type="predicted"/>
<accession>A0A6L2MTX6</accession>
<feature type="compositionally biased region" description="Low complexity" evidence="3">
    <location>
        <begin position="181"/>
        <end position="195"/>
    </location>
</feature>
<dbReference type="Pfam" id="PF00098">
    <property type="entry name" value="zf-CCHC"/>
    <property type="match status" value="1"/>
</dbReference>
<feature type="region of interest" description="Disordered" evidence="3">
    <location>
        <begin position="810"/>
        <end position="846"/>
    </location>
</feature>
<sequence length="937" mass="105584">MLNDKESSAAGTDNRAPMLEENDYKSWKIRMKRQKRDEEFTAEENARDLADIQAASILSQGLSQHIFNTLNQTESAKEMNESIHEYFIRFHKLANDLKITKIKIPTHQHNTKFLNNVPSYWAKYVTSVKQNQDILTKLYVELYTYLKAYEPHALKTLKKQEQSSNSMDPLAYLAHSSKHQTSTTVASPTSTSSSTLAPEQQAQSGSDAMMATMQQLVNLLSGFQKQFPPTNNQLLTSSNLRSHATMHKGKIVTETVQRKAPGNVSNTCTKRNQGYGKKTYRNGKKVICYNCRGEGHVARECKEPKRAKDTQYYKDKMMLSDAKDRGVILDAEAEAFLADVECTEPYDESLAFTTTIAFQVSHQDAYDSDIDDGPHAAAAFMANLSSTEEANGTSSSKINEVHSNAFDSYNSDTDDNTMLYQHYLLLTKAVVPPTEKPFKPHYVSPGEMYLQDQITAIIPQLEGHIKTNKDLSRANESIKAELAQCKLEMQSLKRNKENSLLETTIFNKEESIKALNEKNNKVVSEKDLDERNLEEIVCLQKANRVMSNLLKTYQQPTHTIPMLSKCPNIATSDMHKTTLGSSNSKYGNIARESHPAIYDGNRLLDPTHVPSSIWEIEEIIALGAESRAKMFEKPGTVKPINYDVLNNSYIKLVPQKLLSCEQVYWQSASVVKAPFVHTRLVKSEVFSLTQLKDATVVQVGPTARSLDKQALETEITQLKDKLTSVNIQLNGYKIENQTLSKRYKKLAKSNMSSCAQLTGRITALIAKNATLKDGVKGKQNSGPTPLEKPKVLTPGMFTICTKYIPPPRRENWVAPAPKPRKKQVTFREPPRPSHSTTQRTAKHEKMRRVEDHHRNLNKQNHVDSHLNVKCTGFVLNSYTVCNACNESLVFANLDNCVVRNLKFVNVKTPTAKHNVKTTKKVWKAKVVTVRCQWKPTG</sequence>
<dbReference type="GO" id="GO:0008270">
    <property type="term" value="F:zinc ion binding"/>
    <property type="evidence" value="ECO:0007669"/>
    <property type="project" value="UniProtKB-KW"/>
</dbReference>